<evidence type="ECO:0000313" key="1">
    <source>
        <dbReference type="EMBL" id="GAH87557.1"/>
    </source>
</evidence>
<proteinExistence type="predicted"/>
<dbReference type="InterPro" id="IPR030987">
    <property type="entry name" value="AbiV"/>
</dbReference>
<organism evidence="1">
    <name type="scientific">marine sediment metagenome</name>
    <dbReference type="NCBI Taxonomy" id="412755"/>
    <lineage>
        <taxon>unclassified sequences</taxon>
        <taxon>metagenomes</taxon>
        <taxon>ecological metagenomes</taxon>
    </lineage>
</organism>
<sequence length="71" mass="8271">MNSKFKDYLPPNIIQEGIDLCLQNVKDLLLECKLLLRKKKYSRAMALSITTLEEIGKINVLRSINRIPKKR</sequence>
<dbReference type="Pfam" id="PF18728">
    <property type="entry name" value="HEPN_AbiV"/>
    <property type="match status" value="1"/>
</dbReference>
<comment type="caution">
    <text evidence="1">The sequence shown here is derived from an EMBL/GenBank/DDBJ whole genome shotgun (WGS) entry which is preliminary data.</text>
</comment>
<accession>X1J0S5</accession>
<gene>
    <name evidence="1" type="ORF">S03H2_61965</name>
</gene>
<name>X1J0S5_9ZZZZ</name>
<dbReference type="AlphaFoldDB" id="X1J0S5"/>
<dbReference type="EMBL" id="BARU01040041">
    <property type="protein sequence ID" value="GAH87557.1"/>
    <property type="molecule type" value="Genomic_DNA"/>
</dbReference>
<reference evidence="1" key="1">
    <citation type="journal article" date="2014" name="Front. Microbiol.">
        <title>High frequency of phylogenetically diverse reductive dehalogenase-homologous genes in deep subseafloor sedimentary metagenomes.</title>
        <authorList>
            <person name="Kawai M."/>
            <person name="Futagami T."/>
            <person name="Toyoda A."/>
            <person name="Takaki Y."/>
            <person name="Nishi S."/>
            <person name="Hori S."/>
            <person name="Arai W."/>
            <person name="Tsubouchi T."/>
            <person name="Morono Y."/>
            <person name="Uchiyama I."/>
            <person name="Ito T."/>
            <person name="Fujiyama A."/>
            <person name="Inagaki F."/>
            <person name="Takami H."/>
        </authorList>
    </citation>
    <scope>NUCLEOTIDE SEQUENCE</scope>
    <source>
        <strain evidence="1">Expedition CK06-06</strain>
    </source>
</reference>
<protein>
    <submittedName>
        <fullName evidence="1">Uncharacterized protein</fullName>
    </submittedName>
</protein>
<dbReference type="NCBIfam" id="TIGR04498">
    <property type="entry name" value="AbiV_defense"/>
    <property type="match status" value="1"/>
</dbReference>